<dbReference type="InterPro" id="IPR028994">
    <property type="entry name" value="Integrin_alpha_N"/>
</dbReference>
<proteinExistence type="predicted"/>
<dbReference type="EMBL" id="CP155447">
    <property type="protein sequence ID" value="XBH01135.1"/>
    <property type="molecule type" value="Genomic_DNA"/>
</dbReference>
<accession>A0AAU7C7K4</accession>
<dbReference type="Pfam" id="PF13517">
    <property type="entry name" value="FG-GAP_3"/>
    <property type="match status" value="1"/>
</dbReference>
<dbReference type="SUPFAM" id="SSF69318">
    <property type="entry name" value="Integrin alpha N-terminal domain"/>
    <property type="match status" value="1"/>
</dbReference>
<dbReference type="Gene3D" id="2.130.10.130">
    <property type="entry name" value="Integrin alpha, N-terminal"/>
    <property type="match status" value="1"/>
</dbReference>
<sequence>MAVSAPDPFSLCKAGKSGSRKFCATDWDGDGQLDLLVSSRNVGVLRNAGTTDGQTKYVGLGMLDGRILAGHDTSPTVADWNRDKVPDLLVGAEDGGSIISKILGAIEGYPSALSLRPQVSRSPFWIKVGNEVRAGRLPSQETL</sequence>
<gene>
    <name evidence="2" type="ORF">V5E97_22580</name>
</gene>
<dbReference type="RefSeq" id="WP_406693825.1">
    <property type="nucleotide sequence ID" value="NZ_CP155447.1"/>
</dbReference>
<protein>
    <submittedName>
        <fullName evidence="2">VCBS repeat-containing protein</fullName>
    </submittedName>
</protein>
<dbReference type="InterPro" id="IPR013517">
    <property type="entry name" value="FG-GAP"/>
</dbReference>
<keyword evidence="1" id="KW-0732">Signal</keyword>
<dbReference type="AlphaFoldDB" id="A0AAU7C7K4"/>
<organism evidence="2">
    <name type="scientific">Singulisphaera sp. Ch08</name>
    <dbReference type="NCBI Taxonomy" id="3120278"/>
    <lineage>
        <taxon>Bacteria</taxon>
        <taxon>Pseudomonadati</taxon>
        <taxon>Planctomycetota</taxon>
        <taxon>Planctomycetia</taxon>
        <taxon>Isosphaerales</taxon>
        <taxon>Isosphaeraceae</taxon>
        <taxon>Singulisphaera</taxon>
    </lineage>
</organism>
<evidence type="ECO:0000313" key="2">
    <source>
        <dbReference type="EMBL" id="XBH01135.1"/>
    </source>
</evidence>
<reference evidence="2" key="1">
    <citation type="submission" date="2024-05" db="EMBL/GenBank/DDBJ databases">
        <title>Planctomycetes of the genus Singulisphaera possess chitinolytic capabilities.</title>
        <authorList>
            <person name="Ivanova A."/>
        </authorList>
    </citation>
    <scope>NUCLEOTIDE SEQUENCE</scope>
    <source>
        <strain evidence="2">Ch08T</strain>
    </source>
</reference>
<name>A0AAU7C7K4_9BACT</name>
<evidence type="ECO:0000256" key="1">
    <source>
        <dbReference type="ARBA" id="ARBA00022729"/>
    </source>
</evidence>